<dbReference type="OrthoDB" id="410463at2759"/>
<evidence type="ECO:0000256" key="1">
    <source>
        <dbReference type="SAM" id="MobiDB-lite"/>
    </source>
</evidence>
<comment type="caution">
    <text evidence="2">The sequence shown here is derived from an EMBL/GenBank/DDBJ whole genome shotgun (WGS) entry which is preliminary data.</text>
</comment>
<evidence type="ECO:0000313" key="2">
    <source>
        <dbReference type="EMBL" id="TNY16900.1"/>
    </source>
</evidence>
<dbReference type="PANTHER" id="PTHR43422:SF3">
    <property type="entry name" value="THIAMINE THIAZOLE SYNTHASE"/>
    <property type="match status" value="1"/>
</dbReference>
<proteinExistence type="predicted"/>
<dbReference type="Proteomes" id="UP000311382">
    <property type="component" value="Unassembled WGS sequence"/>
</dbReference>
<dbReference type="EMBL" id="SOZI01000328">
    <property type="protein sequence ID" value="TNY16900.1"/>
    <property type="molecule type" value="Genomic_DNA"/>
</dbReference>
<dbReference type="PANTHER" id="PTHR43422">
    <property type="entry name" value="THIAMINE THIAZOLE SYNTHASE"/>
    <property type="match status" value="1"/>
</dbReference>
<accession>A0A5C5FJK8</accession>
<keyword evidence="3" id="KW-1185">Reference proteome</keyword>
<evidence type="ECO:0000313" key="3">
    <source>
        <dbReference type="Proteomes" id="UP000311382"/>
    </source>
</evidence>
<dbReference type="AlphaFoldDB" id="A0A5C5FJK8"/>
<feature type="region of interest" description="Disordered" evidence="1">
    <location>
        <begin position="1"/>
        <end position="29"/>
    </location>
</feature>
<protein>
    <submittedName>
        <fullName evidence="2">Thi4 family-domain-containing protein</fullName>
    </submittedName>
</protein>
<dbReference type="InterPro" id="IPR036188">
    <property type="entry name" value="FAD/NAD-bd_sf"/>
</dbReference>
<sequence length="175" mass="19022">MATTTRPISPPESDASSVDGTDVDVEHKHDSQRWVEDWDGGMHFAPITEARVSRGRHELQTDEREMAAMTKRHGEDLFNTAISDMVIIGAGSAGLSAAYVLAKERPDLKITIIEAGVAPGGGAWVGGQLMSSMVVRKPGHHFLEELDVPFEDEGDYVVVKHAALFTSTILSKVLR</sequence>
<dbReference type="STRING" id="5288.A0A5C5FJK8"/>
<dbReference type="Gene3D" id="3.50.50.60">
    <property type="entry name" value="FAD/NAD(P)-binding domain"/>
    <property type="match status" value="1"/>
</dbReference>
<dbReference type="SUPFAM" id="SSF51905">
    <property type="entry name" value="FAD/NAD(P)-binding domain"/>
    <property type="match status" value="1"/>
</dbReference>
<dbReference type="Pfam" id="PF01946">
    <property type="entry name" value="Thi4"/>
    <property type="match status" value="1"/>
</dbReference>
<name>A0A5C5FJK8_9BASI</name>
<gene>
    <name evidence="2" type="ORF">DMC30DRAFT_410150</name>
</gene>
<feature type="non-terminal residue" evidence="2">
    <location>
        <position position="175"/>
    </location>
</feature>
<organism evidence="2 3">
    <name type="scientific">Rhodotorula diobovata</name>
    <dbReference type="NCBI Taxonomy" id="5288"/>
    <lineage>
        <taxon>Eukaryota</taxon>
        <taxon>Fungi</taxon>
        <taxon>Dikarya</taxon>
        <taxon>Basidiomycota</taxon>
        <taxon>Pucciniomycotina</taxon>
        <taxon>Microbotryomycetes</taxon>
        <taxon>Sporidiobolales</taxon>
        <taxon>Sporidiobolaceae</taxon>
        <taxon>Rhodotorula</taxon>
    </lineage>
</organism>
<reference evidence="2 3" key="1">
    <citation type="submission" date="2019-03" db="EMBL/GenBank/DDBJ databases">
        <title>Rhodosporidium diobovatum UCD-FST 08-225 genome sequencing, assembly, and annotation.</title>
        <authorList>
            <person name="Fakankun I.U."/>
            <person name="Fristensky B."/>
            <person name="Levin D.B."/>
        </authorList>
    </citation>
    <scope>NUCLEOTIDE SEQUENCE [LARGE SCALE GENOMIC DNA]</scope>
    <source>
        <strain evidence="2 3">UCD-FST 08-225</strain>
    </source>
</reference>